<feature type="non-terminal residue" evidence="1">
    <location>
        <position position="1"/>
    </location>
</feature>
<accession>A0A098CLH3</accession>
<feature type="non-terminal residue" evidence="1">
    <location>
        <position position="130"/>
    </location>
</feature>
<protein>
    <submittedName>
        <fullName evidence="1">Dinitrogenase reductase</fullName>
    </submittedName>
</protein>
<dbReference type="EMBL" id="LN558860">
    <property type="protein sequence ID" value="CEE15419.1"/>
    <property type="molecule type" value="Genomic_DNA"/>
</dbReference>
<dbReference type="AlphaFoldDB" id="A0A098CLH3"/>
<gene>
    <name evidence="1" type="primary">nifH</name>
</gene>
<proteinExistence type="predicted"/>
<organism evidence="1">
    <name type="scientific">Mesorhizobium sp. 9H</name>
    <dbReference type="NCBI Taxonomy" id="1542939"/>
    <lineage>
        <taxon>Bacteria</taxon>
        <taxon>Pseudomonadati</taxon>
        <taxon>Pseudomonadota</taxon>
        <taxon>Alphaproteobacteria</taxon>
        <taxon>Hyphomicrobiales</taxon>
        <taxon>Phyllobacteriaceae</taxon>
        <taxon>Mesorhizobium</taxon>
    </lineage>
</organism>
<evidence type="ECO:0000313" key="1">
    <source>
        <dbReference type="EMBL" id="CEE15419.1"/>
    </source>
</evidence>
<sequence>LLGLAFADRHGEAAAYHVAEDVIGDIIDIVISAILLEEIDRCDDAAAGATDTRLGAAGLHALDASVADLEHVLEFEVFHRTFLCGEIQDGILSFRIQDQACGIGFGVASYDEDSLPEVDKGGERILGGGG</sequence>
<name>A0A098CLH3_9HYPH</name>
<reference evidence="1" key="1">
    <citation type="submission" date="2014-08" db="EMBL/GenBank/DDBJ databases">
        <title>Bacterial diversity in the root nodules and rhizosphere of chickpea (Cicer arietinum L.).</title>
        <authorList>
            <person name="Zaheer A."/>
            <person name="Sajjad Mirza M."/>
            <person name="Saad M.M."/>
            <person name="Mirza B.S."/>
            <person name="Perret X."/>
            <person name="Mclean J.E."/>
            <person name="Malik K.A."/>
        </authorList>
    </citation>
    <scope>NUCLEOTIDE SEQUENCE</scope>
    <source>
        <strain evidence="1">9H</strain>
    </source>
</reference>